<comment type="caution">
    <text evidence="1">The sequence shown here is derived from an EMBL/GenBank/DDBJ whole genome shotgun (WGS) entry which is preliminary data.</text>
</comment>
<organism evidence="1 2">
    <name type="scientific">Catellatospora bangladeshensis</name>
    <dbReference type="NCBI Taxonomy" id="310355"/>
    <lineage>
        <taxon>Bacteria</taxon>
        <taxon>Bacillati</taxon>
        <taxon>Actinomycetota</taxon>
        <taxon>Actinomycetes</taxon>
        <taxon>Micromonosporales</taxon>
        <taxon>Micromonosporaceae</taxon>
        <taxon>Catellatospora</taxon>
    </lineage>
</organism>
<sequence length="71" mass="7400">MDFTGRGSVMPSFTNSGRISSAGCSLVSLTMRRIAAVVRSRRGRTFGKDIGHSLAVGFGASPVVIEDAPIS</sequence>
<name>A0A8J3JB99_9ACTN</name>
<keyword evidence="2" id="KW-1185">Reference proteome</keyword>
<proteinExistence type="predicted"/>
<gene>
    <name evidence="1" type="ORF">Cba03nite_08180</name>
</gene>
<evidence type="ECO:0000313" key="2">
    <source>
        <dbReference type="Proteomes" id="UP000601223"/>
    </source>
</evidence>
<reference evidence="1 2" key="1">
    <citation type="submission" date="2021-01" db="EMBL/GenBank/DDBJ databases">
        <title>Whole genome shotgun sequence of Catellatospora bangladeshensis NBRC 107357.</title>
        <authorList>
            <person name="Komaki H."/>
            <person name="Tamura T."/>
        </authorList>
    </citation>
    <scope>NUCLEOTIDE SEQUENCE [LARGE SCALE GENOMIC DNA]</scope>
    <source>
        <strain evidence="1 2">NBRC 107357</strain>
    </source>
</reference>
<dbReference type="AlphaFoldDB" id="A0A8J3JB99"/>
<dbReference type="Proteomes" id="UP000601223">
    <property type="component" value="Unassembled WGS sequence"/>
</dbReference>
<evidence type="ECO:0000313" key="1">
    <source>
        <dbReference type="EMBL" id="GIF79469.1"/>
    </source>
</evidence>
<accession>A0A8J3JB99</accession>
<protein>
    <submittedName>
        <fullName evidence="1">Uncharacterized protein</fullName>
    </submittedName>
</protein>
<dbReference type="EMBL" id="BONF01000005">
    <property type="protein sequence ID" value="GIF79469.1"/>
    <property type="molecule type" value="Genomic_DNA"/>
</dbReference>